<organism evidence="1">
    <name type="scientific">viral metagenome</name>
    <dbReference type="NCBI Taxonomy" id="1070528"/>
    <lineage>
        <taxon>unclassified sequences</taxon>
        <taxon>metagenomes</taxon>
        <taxon>organismal metagenomes</taxon>
    </lineage>
</organism>
<dbReference type="AlphaFoldDB" id="A0A6C0AHG5"/>
<protein>
    <submittedName>
        <fullName evidence="1">Uncharacterized protein</fullName>
    </submittedName>
</protein>
<proteinExistence type="predicted"/>
<accession>A0A6C0AHG5</accession>
<reference evidence="1" key="1">
    <citation type="journal article" date="2020" name="Nature">
        <title>Giant virus diversity and host interactions through global metagenomics.</title>
        <authorList>
            <person name="Schulz F."/>
            <person name="Roux S."/>
            <person name="Paez-Espino D."/>
            <person name="Jungbluth S."/>
            <person name="Walsh D.A."/>
            <person name="Denef V.J."/>
            <person name="McMahon K.D."/>
            <person name="Konstantinidis K.T."/>
            <person name="Eloe-Fadrosh E.A."/>
            <person name="Kyrpides N.C."/>
            <person name="Woyke T."/>
        </authorList>
    </citation>
    <scope>NUCLEOTIDE SEQUENCE</scope>
    <source>
        <strain evidence="1">GVMAG-S-1035118-87</strain>
    </source>
</reference>
<dbReference type="EMBL" id="MN740626">
    <property type="protein sequence ID" value="QHS79219.1"/>
    <property type="molecule type" value="Genomic_DNA"/>
</dbReference>
<sequence length="306" mass="35044">MLSVHSEDRDITKWPSSTVFDIDIPVEYKNVVSLRLSDIEIPASYYVFTSKNQNISLTVQLEGEQQVVTISEGTYAPIQLAYELTAQLNNAFSQIAPNLFQVYYSSTSMKFTFLHPNTFTLLFTISGNTMYSQYTQWGLGSYLGFCKQDYVSTQKDYHSYGDGLSILGMYTVEAPFTASVFGDSYLYMELDYYNSMDELSPYTERSNSMFNAKQNGNHNASFAKIPTLALANQKQYVSKESFLSNIFFSDPPLERIQKLKVKFRYHDGRPVDFGNTNFSFTIEVTMLRPDAVKPPIQVHSNHYRLR</sequence>
<name>A0A6C0AHG5_9ZZZZ</name>
<evidence type="ECO:0000313" key="1">
    <source>
        <dbReference type="EMBL" id="QHS79219.1"/>
    </source>
</evidence>